<feature type="region of interest" description="Disordered" evidence="1">
    <location>
        <begin position="35"/>
        <end position="88"/>
    </location>
</feature>
<dbReference type="Proteomes" id="UP001465976">
    <property type="component" value="Unassembled WGS sequence"/>
</dbReference>
<organism evidence="2 3">
    <name type="scientific">Marasmius crinis-equi</name>
    <dbReference type="NCBI Taxonomy" id="585013"/>
    <lineage>
        <taxon>Eukaryota</taxon>
        <taxon>Fungi</taxon>
        <taxon>Dikarya</taxon>
        <taxon>Basidiomycota</taxon>
        <taxon>Agaricomycotina</taxon>
        <taxon>Agaricomycetes</taxon>
        <taxon>Agaricomycetidae</taxon>
        <taxon>Agaricales</taxon>
        <taxon>Marasmiineae</taxon>
        <taxon>Marasmiaceae</taxon>
        <taxon>Marasmius</taxon>
    </lineage>
</organism>
<dbReference type="EMBL" id="JBAHYK010000365">
    <property type="protein sequence ID" value="KAL0574791.1"/>
    <property type="molecule type" value="Genomic_DNA"/>
</dbReference>
<sequence length="261" mass="29344">MDIVPSSELPEDPPVFALTIPSFEKESFTVRVSYQRTTRSSSFQGQQESKSSVTDSQDRENSRESNQHIQESVAESEHGTGWSVYSFPEDMDSEERKRVITGLVHHGYTSAAFPIAEKHGIDMLECYHRYRLKAAGTGPETGKFYRVGRSGAPGYNPKFGFTITDRIYLADPSTDSHVSRGYKRRRTGSIPDEDPDKTLTEANVARLPQSSPLVKRMGTIHSSSPTWSTVPPSQSDEIELVYEVHPLYSKSHESAKLELYY</sequence>
<evidence type="ECO:0000256" key="1">
    <source>
        <dbReference type="SAM" id="MobiDB-lite"/>
    </source>
</evidence>
<protein>
    <submittedName>
        <fullName evidence="2">Uncharacterized protein</fullName>
    </submittedName>
</protein>
<keyword evidence="3" id="KW-1185">Reference proteome</keyword>
<name>A0ABR3FHF3_9AGAR</name>
<feature type="region of interest" description="Disordered" evidence="1">
    <location>
        <begin position="174"/>
        <end position="197"/>
    </location>
</feature>
<proteinExistence type="predicted"/>
<reference evidence="2 3" key="1">
    <citation type="submission" date="2024-02" db="EMBL/GenBank/DDBJ databases">
        <title>A draft genome for the cacao thread blight pathogen Marasmius crinis-equi.</title>
        <authorList>
            <person name="Cohen S.P."/>
            <person name="Baruah I.K."/>
            <person name="Amoako-Attah I."/>
            <person name="Bukari Y."/>
            <person name="Meinhardt L.W."/>
            <person name="Bailey B.A."/>
        </authorList>
    </citation>
    <scope>NUCLEOTIDE SEQUENCE [LARGE SCALE GENOMIC DNA]</scope>
    <source>
        <strain evidence="2 3">GH-76</strain>
    </source>
</reference>
<gene>
    <name evidence="2" type="ORF">V5O48_007183</name>
</gene>
<feature type="compositionally biased region" description="Polar residues" evidence="1">
    <location>
        <begin position="35"/>
        <end position="55"/>
    </location>
</feature>
<feature type="compositionally biased region" description="Basic and acidic residues" evidence="1">
    <location>
        <begin position="56"/>
        <end position="66"/>
    </location>
</feature>
<evidence type="ECO:0000313" key="3">
    <source>
        <dbReference type="Proteomes" id="UP001465976"/>
    </source>
</evidence>
<accession>A0ABR3FHF3</accession>
<comment type="caution">
    <text evidence="2">The sequence shown here is derived from an EMBL/GenBank/DDBJ whole genome shotgun (WGS) entry which is preliminary data.</text>
</comment>
<evidence type="ECO:0000313" key="2">
    <source>
        <dbReference type="EMBL" id="KAL0574791.1"/>
    </source>
</evidence>